<gene>
    <name evidence="2" type="ORF">DV733_12885</name>
</gene>
<reference evidence="2 3" key="1">
    <citation type="journal article" date="2019" name="Nat. Commun.">
        <title>A new type of DNA phosphorothioation-based antiviral system in archaea.</title>
        <authorList>
            <person name="Xiong L."/>
            <person name="Liu S."/>
            <person name="Chen S."/>
            <person name="Xiao Y."/>
            <person name="Zhu B."/>
            <person name="Gao Y."/>
            <person name="Zhang Y."/>
            <person name="Chen B."/>
            <person name="Luo J."/>
            <person name="Deng Z."/>
            <person name="Chen X."/>
            <person name="Wang L."/>
            <person name="Chen S."/>
        </authorList>
    </citation>
    <scope>NUCLEOTIDE SEQUENCE [LARGE SCALE GENOMIC DNA]</scope>
    <source>
        <strain evidence="2 3">CBA1105</strain>
    </source>
</reference>
<organism evidence="2 3">
    <name type="scientific">Halapricum salinum</name>
    <dbReference type="NCBI Taxonomy" id="1457250"/>
    <lineage>
        <taxon>Archaea</taxon>
        <taxon>Methanobacteriati</taxon>
        <taxon>Methanobacteriota</taxon>
        <taxon>Stenosarchaea group</taxon>
        <taxon>Halobacteria</taxon>
        <taxon>Halobacteriales</taxon>
        <taxon>Haloarculaceae</taxon>
        <taxon>Halapricum</taxon>
    </lineage>
</organism>
<dbReference type="Gene3D" id="3.40.630.30">
    <property type="match status" value="1"/>
</dbReference>
<dbReference type="Pfam" id="PF00583">
    <property type="entry name" value="Acetyltransf_1"/>
    <property type="match status" value="1"/>
</dbReference>
<dbReference type="PROSITE" id="PS51186">
    <property type="entry name" value="GNAT"/>
    <property type="match status" value="1"/>
</dbReference>
<dbReference type="InterPro" id="IPR016181">
    <property type="entry name" value="Acyl_CoA_acyltransferase"/>
</dbReference>
<dbReference type="AlphaFoldDB" id="A0A4D6HDA6"/>
<dbReference type="GeneID" id="39848771"/>
<dbReference type="SUPFAM" id="SSF55729">
    <property type="entry name" value="Acyl-CoA N-acyltransferases (Nat)"/>
    <property type="match status" value="1"/>
</dbReference>
<keyword evidence="2" id="KW-0808">Transferase</keyword>
<keyword evidence="3" id="KW-1185">Reference proteome</keyword>
<evidence type="ECO:0000259" key="1">
    <source>
        <dbReference type="PROSITE" id="PS51186"/>
    </source>
</evidence>
<dbReference type="Proteomes" id="UP000296706">
    <property type="component" value="Chromosome"/>
</dbReference>
<dbReference type="GO" id="GO:0030649">
    <property type="term" value="P:aminoglycoside antibiotic catabolic process"/>
    <property type="evidence" value="ECO:0007669"/>
    <property type="project" value="TreeGrafter"/>
</dbReference>
<dbReference type="EMBL" id="CP031310">
    <property type="protein sequence ID" value="QCC52064.1"/>
    <property type="molecule type" value="Genomic_DNA"/>
</dbReference>
<protein>
    <submittedName>
        <fullName evidence="2">N-acetyltransferase</fullName>
    </submittedName>
</protein>
<dbReference type="GO" id="GO:0034069">
    <property type="term" value="F:aminoglycoside N-acetyltransferase activity"/>
    <property type="evidence" value="ECO:0007669"/>
    <property type="project" value="TreeGrafter"/>
</dbReference>
<dbReference type="OrthoDB" id="87545at2157"/>
<feature type="domain" description="N-acetyltransferase" evidence="1">
    <location>
        <begin position="2"/>
        <end position="151"/>
    </location>
</feature>
<dbReference type="PANTHER" id="PTHR37817">
    <property type="entry name" value="N-ACETYLTRANSFERASE EIS"/>
    <property type="match status" value="1"/>
</dbReference>
<accession>A0A4D6HDA6</accession>
<evidence type="ECO:0000313" key="2">
    <source>
        <dbReference type="EMBL" id="QCC52064.1"/>
    </source>
</evidence>
<evidence type="ECO:0000313" key="3">
    <source>
        <dbReference type="Proteomes" id="UP000296706"/>
    </source>
</evidence>
<proteinExistence type="predicted"/>
<sequence length="169" mass="17680">MVDIEPTMPDDEPAIERLLRAAFEDGVEAELAAVLRDGEDLRAGCSMVAREDGVVGYAAVSNASVVGSPGVEIAVLGPVAVAPEHQDEGTGTRLVRATLRACKRSGCDAVVLEGDPAFYERFGFEAATAYGLESDLDPPAGAFQVWSCWPGALDGVSGIVRHPAPFHAL</sequence>
<dbReference type="InterPro" id="IPR000182">
    <property type="entry name" value="GNAT_dom"/>
</dbReference>
<dbReference type="KEGG" id="hsn:DV733_12885"/>
<dbReference type="CDD" id="cd04301">
    <property type="entry name" value="NAT_SF"/>
    <property type="match status" value="1"/>
</dbReference>
<name>A0A4D6HDA6_9EURY</name>
<dbReference type="PANTHER" id="PTHR37817:SF1">
    <property type="entry name" value="N-ACETYLTRANSFERASE EIS"/>
    <property type="match status" value="1"/>
</dbReference>
<dbReference type="InterPro" id="IPR051554">
    <property type="entry name" value="Acetyltransferase_Eis"/>
</dbReference>
<dbReference type="RefSeq" id="WP_049992393.1">
    <property type="nucleotide sequence ID" value="NZ_CP031310.1"/>
</dbReference>